<reference key="2">
    <citation type="submission" date="2011-10" db="EMBL/GenBank/DDBJ databases">
        <title>The genome and transcriptome sequence of Clonorchis sinensis provide insights into the carcinogenic liver fluke.</title>
        <authorList>
            <person name="Wang X."/>
            <person name="Huang Y."/>
            <person name="Chen W."/>
            <person name="Liu H."/>
            <person name="Guo L."/>
            <person name="Chen Y."/>
            <person name="Luo F."/>
            <person name="Zhou W."/>
            <person name="Sun J."/>
            <person name="Mao Q."/>
            <person name="Liang P."/>
            <person name="Zhou C."/>
            <person name="Tian Y."/>
            <person name="Men J."/>
            <person name="Lv X."/>
            <person name="Huang L."/>
            <person name="Zhou J."/>
            <person name="Hu Y."/>
            <person name="Li R."/>
            <person name="Zhang F."/>
            <person name="Lei H."/>
            <person name="Li X."/>
            <person name="Hu X."/>
            <person name="Liang C."/>
            <person name="Xu J."/>
            <person name="Wu Z."/>
            <person name="Yu X."/>
        </authorList>
    </citation>
    <scope>NUCLEOTIDE SEQUENCE</scope>
    <source>
        <strain>Henan</strain>
    </source>
</reference>
<evidence type="ECO:0000313" key="2">
    <source>
        <dbReference type="Proteomes" id="UP000008909"/>
    </source>
</evidence>
<reference evidence="1" key="1">
    <citation type="journal article" date="2011" name="Genome Biol.">
        <title>The draft genome of the carcinogenic human liver fluke Clonorchis sinensis.</title>
        <authorList>
            <person name="Wang X."/>
            <person name="Chen W."/>
            <person name="Huang Y."/>
            <person name="Sun J."/>
            <person name="Men J."/>
            <person name="Liu H."/>
            <person name="Luo F."/>
            <person name="Guo L."/>
            <person name="Lv X."/>
            <person name="Deng C."/>
            <person name="Zhou C."/>
            <person name="Fan Y."/>
            <person name="Li X."/>
            <person name="Huang L."/>
            <person name="Hu Y."/>
            <person name="Liang C."/>
            <person name="Hu X."/>
            <person name="Xu J."/>
            <person name="Yu X."/>
        </authorList>
    </citation>
    <scope>NUCLEOTIDE SEQUENCE [LARGE SCALE GENOMIC DNA]</scope>
    <source>
        <strain evidence="1">Henan</strain>
    </source>
</reference>
<name>G7Y9C6_CLOSI</name>
<proteinExistence type="predicted"/>
<gene>
    <name evidence="1" type="ORF">CLF_103230</name>
</gene>
<evidence type="ECO:0000313" key="1">
    <source>
        <dbReference type="EMBL" id="GAA49561.1"/>
    </source>
</evidence>
<dbReference type="AlphaFoldDB" id="G7Y9C6"/>
<dbReference type="Proteomes" id="UP000008909">
    <property type="component" value="Unassembled WGS sequence"/>
</dbReference>
<dbReference type="EMBL" id="DF142968">
    <property type="protein sequence ID" value="GAA49561.1"/>
    <property type="molecule type" value="Genomic_DNA"/>
</dbReference>
<accession>G7Y9C6</accession>
<evidence type="ECO:0008006" key="3">
    <source>
        <dbReference type="Google" id="ProtNLM"/>
    </source>
</evidence>
<keyword evidence="2" id="KW-1185">Reference proteome</keyword>
<organism evidence="1 2">
    <name type="scientific">Clonorchis sinensis</name>
    <name type="common">Chinese liver fluke</name>
    <dbReference type="NCBI Taxonomy" id="79923"/>
    <lineage>
        <taxon>Eukaryota</taxon>
        <taxon>Metazoa</taxon>
        <taxon>Spiralia</taxon>
        <taxon>Lophotrochozoa</taxon>
        <taxon>Platyhelminthes</taxon>
        <taxon>Trematoda</taxon>
        <taxon>Digenea</taxon>
        <taxon>Opisthorchiida</taxon>
        <taxon>Opisthorchiata</taxon>
        <taxon>Opisthorchiidae</taxon>
        <taxon>Clonorchis</taxon>
    </lineage>
</organism>
<protein>
    <recommendedName>
        <fullName evidence="3">ATP-binding cassette transporter</fullName>
    </recommendedName>
</protein>
<sequence length="316" mass="35433">MPKTYRDTRTPPKSQWEICQASRPERSATDWALKHSLNSATTDVVQACHMYTVSAGLVDVQPCSLGFGSSAFFLFSIHRNSRDHLPSENNCHLVLPQYAYYTEATPTNQPTAIGQPTFKRGSYNHYRKYAIFFTSGGDDDQGCVRFRRSVRFVNHTRSTGYAPGVCEHNPVGPRKLERSMPIQYLRRSTIAQQYRSELAQQLSTCTGSASVDEAWQNVKEAMLAAFSAVCPTSPIRPQNHWISARSLSMIDARKSIQRTIDSGAFTQLAPPMRSYLPHLLKSSADKTVAATTTVRQVHGFLQLMMMMMTAPIPFIL</sequence>